<reference evidence="2" key="1">
    <citation type="submission" date="2022-08" db="EMBL/GenBank/DDBJ databases">
        <authorList>
            <person name="Kallberg Y."/>
            <person name="Tangrot J."/>
            <person name="Rosling A."/>
        </authorList>
    </citation>
    <scope>NUCLEOTIDE SEQUENCE</scope>
    <source>
        <strain evidence="2">Wild A</strain>
    </source>
</reference>
<feature type="coiled-coil region" evidence="1">
    <location>
        <begin position="114"/>
        <end position="173"/>
    </location>
</feature>
<sequence length="338" mass="39418">MDCDLIFENESQLENYYENSKANHKNHCQIEKLRDEKVKLEQEVKRLEALINKANNQNDKPTLEVELAWVKQSLNKVKNELTNKESSNNTQPTSPSFFQRKETWIIGGGLIITIEISTSKYFKQEKELRELEELVRLNGEKDQEIKILKEKIIKQSTININDLSKDLNKLEGLAMAMNDFENTGVAQEVYPVLEAIRDILITFYHSRGTFTGLSDITDESLLGELHKRLKTETIQTETVEIDGENVEVLYIGDSYEKSIWRLNLENLTLEEGHLKKRLYRTEAEIKTGKFILNNLKVELDNELIKANRESYLVNHLMENMTNQIMLDVFEQNEKYGQR</sequence>
<accession>A0A9W4WWA7</accession>
<keyword evidence="3" id="KW-1185">Reference proteome</keyword>
<organism evidence="2 3">
    <name type="scientific">Funneliformis geosporum</name>
    <dbReference type="NCBI Taxonomy" id="1117311"/>
    <lineage>
        <taxon>Eukaryota</taxon>
        <taxon>Fungi</taxon>
        <taxon>Fungi incertae sedis</taxon>
        <taxon>Mucoromycota</taxon>
        <taxon>Glomeromycotina</taxon>
        <taxon>Glomeromycetes</taxon>
        <taxon>Glomerales</taxon>
        <taxon>Glomeraceae</taxon>
        <taxon>Funneliformis</taxon>
    </lineage>
</organism>
<evidence type="ECO:0000313" key="2">
    <source>
        <dbReference type="EMBL" id="CAI2183850.1"/>
    </source>
</evidence>
<dbReference type="AlphaFoldDB" id="A0A9W4WWA7"/>
<dbReference type="Proteomes" id="UP001153678">
    <property type="component" value="Unassembled WGS sequence"/>
</dbReference>
<protein>
    <submittedName>
        <fullName evidence="2">14177_t:CDS:1</fullName>
    </submittedName>
</protein>
<dbReference type="EMBL" id="CAMKVN010003146">
    <property type="protein sequence ID" value="CAI2183850.1"/>
    <property type="molecule type" value="Genomic_DNA"/>
</dbReference>
<evidence type="ECO:0000313" key="3">
    <source>
        <dbReference type="Proteomes" id="UP001153678"/>
    </source>
</evidence>
<proteinExistence type="predicted"/>
<keyword evidence="1" id="KW-0175">Coiled coil</keyword>
<comment type="caution">
    <text evidence="2">The sequence shown here is derived from an EMBL/GenBank/DDBJ whole genome shotgun (WGS) entry which is preliminary data.</text>
</comment>
<evidence type="ECO:0000256" key="1">
    <source>
        <dbReference type="SAM" id="Coils"/>
    </source>
</evidence>
<feature type="coiled-coil region" evidence="1">
    <location>
        <begin position="23"/>
        <end position="60"/>
    </location>
</feature>
<gene>
    <name evidence="2" type="ORF">FWILDA_LOCUS11285</name>
</gene>
<name>A0A9W4WWA7_9GLOM</name>